<dbReference type="AlphaFoldDB" id="A0ABD8B296"/>
<evidence type="ECO:0000313" key="2">
    <source>
        <dbReference type="EMBL" id="WWP23958.1"/>
    </source>
</evidence>
<keyword evidence="2" id="KW-0614">Plasmid</keyword>
<keyword evidence="1" id="KW-0472">Membrane</keyword>
<protein>
    <submittedName>
        <fullName evidence="2">Uncharacterized protein</fullName>
    </submittedName>
</protein>
<dbReference type="EMBL" id="CP145893">
    <property type="protein sequence ID" value="WWP23958.1"/>
    <property type="molecule type" value="Genomic_DNA"/>
</dbReference>
<gene>
    <name evidence="2" type="ORF">V6668_31705</name>
</gene>
<sequence length="128" mass="14320">MGLGENTRSALYMSVAALMFITALTIFLFFFKTVSDTNDMTYKMTSQSDKSITSTLKIPTSYKVSGAEVRQSIFKIKDIGVDIIVDGVTYYKTLDPTEVNVSGINVNKNYTPTYVRDTKGDLILLRFN</sequence>
<name>A0ABD8B296_PAEAM</name>
<feature type="transmembrane region" description="Helical" evidence="1">
    <location>
        <begin position="12"/>
        <end position="31"/>
    </location>
</feature>
<dbReference type="Proteomes" id="UP001364764">
    <property type="component" value="Plasmid pY5S7-1"/>
</dbReference>
<dbReference type="GeneID" id="93480140"/>
<dbReference type="RefSeq" id="WP_091036730.1">
    <property type="nucleotide sequence ID" value="NZ_CP145893.1"/>
</dbReference>
<organism evidence="2 3">
    <name type="scientific">Paenibacillus amylolyticus</name>
    <dbReference type="NCBI Taxonomy" id="1451"/>
    <lineage>
        <taxon>Bacteria</taxon>
        <taxon>Bacillati</taxon>
        <taxon>Bacillota</taxon>
        <taxon>Bacilli</taxon>
        <taxon>Bacillales</taxon>
        <taxon>Paenibacillaceae</taxon>
        <taxon>Paenibacillus</taxon>
    </lineage>
</organism>
<keyword evidence="1" id="KW-1133">Transmembrane helix</keyword>
<geneLocation type="plasmid" evidence="2 3">
    <name>pY5S7-1</name>
</geneLocation>
<accession>A0ABD8B296</accession>
<evidence type="ECO:0000313" key="3">
    <source>
        <dbReference type="Proteomes" id="UP001364764"/>
    </source>
</evidence>
<proteinExistence type="predicted"/>
<evidence type="ECO:0000256" key="1">
    <source>
        <dbReference type="SAM" id="Phobius"/>
    </source>
</evidence>
<reference evidence="2 3" key="1">
    <citation type="submission" date="2024-02" db="EMBL/GenBank/DDBJ databases">
        <title>Complete sequences of two Paenibacillus sp. strains and one Lysinibacillus strain isolated from the environment on STAA medium highlight biotechnological potential.</title>
        <authorList>
            <person name="Attere S.A."/>
            <person name="Piche L.C."/>
            <person name="Intertaglia L."/>
            <person name="Lami R."/>
            <person name="Charette S.J."/>
            <person name="Vincent A.T."/>
        </authorList>
    </citation>
    <scope>NUCLEOTIDE SEQUENCE [LARGE SCALE GENOMIC DNA]</scope>
    <source>
        <strain evidence="2 3">Y5S-7</strain>
        <plasmid evidence="2 3">pY5S7-1</plasmid>
    </source>
</reference>
<keyword evidence="1" id="KW-0812">Transmembrane</keyword>